<name>A0ABY5VNJ5_9ACTN</name>
<accession>A0ABY5VNJ5</accession>
<keyword evidence="2" id="KW-1185">Reference proteome</keyword>
<dbReference type="Proteomes" id="UP001059617">
    <property type="component" value="Chromosome"/>
</dbReference>
<sequence length="220" mass="23684">MTLFVDTVLHEPHVRPGTMLPGCVHLRAGIRPADIEHVTLVVEASDGVTVIRHRVATGVQVRAGRSRSIPFLLPLPWETPVTRIGDRSLGPTSVGLRTLVAGDAGAGAEKEDPEPDPMAVHPLPGHRRVLDAVRRLGYRLESTGFGHRSLPGVRRSLPFFQEFRFRPGPRHAGPSTGLRVAVVANPVGVDAVVETEGPDGALEQAHFTVRHTDGPPAPDR</sequence>
<dbReference type="RefSeq" id="WP_259856270.1">
    <property type="nucleotide sequence ID" value="NZ_BAAAST010000075.1"/>
</dbReference>
<dbReference type="PANTHER" id="PTHR40053:SF1">
    <property type="entry name" value="SPORULATION-CONTROL PROTEIN SPO0M"/>
    <property type="match status" value="1"/>
</dbReference>
<dbReference type="Pfam" id="PF07070">
    <property type="entry name" value="Spo0M"/>
    <property type="match status" value="1"/>
</dbReference>
<organism evidence="1 2">
    <name type="scientific">Dactylosporangium fulvum</name>
    <dbReference type="NCBI Taxonomy" id="53359"/>
    <lineage>
        <taxon>Bacteria</taxon>
        <taxon>Bacillati</taxon>
        <taxon>Actinomycetota</taxon>
        <taxon>Actinomycetes</taxon>
        <taxon>Micromonosporales</taxon>
        <taxon>Micromonosporaceae</taxon>
        <taxon>Dactylosporangium</taxon>
    </lineage>
</organism>
<gene>
    <name evidence="1" type="ORF">Dfulv_27195</name>
</gene>
<reference evidence="1" key="2">
    <citation type="submission" date="2022-09" db="EMBL/GenBank/DDBJ databases">
        <title>Biosynthetic gene clusters of Dactylosporangioum fulvum.</title>
        <authorList>
            <person name="Caradec T."/>
        </authorList>
    </citation>
    <scope>NUCLEOTIDE SEQUENCE</scope>
    <source>
        <strain evidence="1">NRRL B-16292</strain>
    </source>
</reference>
<evidence type="ECO:0000313" key="2">
    <source>
        <dbReference type="Proteomes" id="UP001059617"/>
    </source>
</evidence>
<dbReference type="EMBL" id="CP073720">
    <property type="protein sequence ID" value="UWP78855.1"/>
    <property type="molecule type" value="Genomic_DNA"/>
</dbReference>
<dbReference type="InterPro" id="IPR009776">
    <property type="entry name" value="Spore_0_M"/>
</dbReference>
<proteinExistence type="predicted"/>
<reference evidence="1" key="1">
    <citation type="submission" date="2021-04" db="EMBL/GenBank/DDBJ databases">
        <authorList>
            <person name="Hartkoorn R.C."/>
            <person name="Beaudoing E."/>
            <person name="Hot D."/>
        </authorList>
    </citation>
    <scope>NUCLEOTIDE SEQUENCE</scope>
    <source>
        <strain evidence="1">NRRL B-16292</strain>
    </source>
</reference>
<protein>
    <submittedName>
        <fullName evidence="1">Sporulation protein</fullName>
    </submittedName>
</protein>
<evidence type="ECO:0000313" key="1">
    <source>
        <dbReference type="EMBL" id="UWP78855.1"/>
    </source>
</evidence>
<dbReference type="PANTHER" id="PTHR40053">
    <property type="entry name" value="SPORULATION-CONTROL PROTEIN SPO0M"/>
    <property type="match status" value="1"/>
</dbReference>